<evidence type="ECO:0000256" key="2">
    <source>
        <dbReference type="SAM" id="MobiDB-lite"/>
    </source>
</evidence>
<dbReference type="EMBL" id="CP049055">
    <property type="protein sequence ID" value="QII09459.1"/>
    <property type="molecule type" value="Genomic_DNA"/>
</dbReference>
<name>Q1PV58_KUEST</name>
<evidence type="ECO:0000313" key="6">
    <source>
        <dbReference type="Proteomes" id="UP000221734"/>
    </source>
</evidence>
<accession>Q1PV58</accession>
<dbReference type="KEGG" id="kst:KSMBR1_2076"/>
<evidence type="ECO:0000313" key="3">
    <source>
        <dbReference type="EMBL" id="CAJ71114.1"/>
    </source>
</evidence>
<dbReference type="AlphaFoldDB" id="Q1PV58"/>
<feature type="region of interest" description="Disordered" evidence="2">
    <location>
        <begin position="499"/>
        <end position="521"/>
    </location>
</feature>
<reference evidence="4 7" key="4">
    <citation type="submission" date="2020-02" db="EMBL/GenBank/DDBJ databases">
        <title>Newly sequenced genome of strain CSTR1 showed variability in Candidatus Kuenenia stuttgartiensis genomes.</title>
        <authorList>
            <person name="Ding C."/>
            <person name="Adrian L."/>
        </authorList>
    </citation>
    <scope>NUCLEOTIDE SEQUENCE [LARGE SCALE GENOMIC DNA]</scope>
    <source>
        <strain evidence="4 7">CSTR1</strain>
    </source>
</reference>
<evidence type="ECO:0000313" key="5">
    <source>
        <dbReference type="EMBL" id="SOH04573.1"/>
    </source>
</evidence>
<evidence type="ECO:0000256" key="1">
    <source>
        <dbReference type="SAM" id="Coils"/>
    </source>
</evidence>
<dbReference type="Proteomes" id="UP000221734">
    <property type="component" value="Chromosome Kuenenia_stuttgartiensis_MBR1"/>
</dbReference>
<reference evidence="3" key="2">
    <citation type="submission" date="2006-01" db="EMBL/GenBank/DDBJ databases">
        <authorList>
            <person name="Genoscope"/>
        </authorList>
    </citation>
    <scope>NUCLEOTIDE SEQUENCE</scope>
</reference>
<gene>
    <name evidence="4" type="ORF">KsCSTR_00800</name>
    <name evidence="5" type="ORF">KSMBR1_2076</name>
    <name evidence="3" type="ORF">kustc0369</name>
</gene>
<sequence length="521" mass="59038">MRHKRETIWHHILLSMTVSMLLCAGCASYNMQTQRINQKWKSGNFHEAAALISEQAEKKGESKDAVVWRLEQGAVLRTAGKYEESNKAFDLAEELIDKYEDKAKVKVARETLATVTNLAMLPYEGFAYDKIMMNTYKALNYLQLAEYEKARVELYRAHQRQEDAVYINSARIEKAQEEGKKQNYNINLAQINSDSKFKQQYENNFSDLERFKALELYVNPLTVYLDALYFMAQATSSSDLERSLKSFERVRSMIGENAYINQDIEMVRQRMIGQPLQATTYVIFETGQAPARDSIRIDLPLFFIMPGLPYFGAAIPKLVYNNDFISSLNISHDGLTEPAMLLSSMDAVIAQDFKNELSLIVTKTLIASAIKAGAAYGAYTGVTGGNQKNTTAGLVVMFAAFVYQAAMNQADIRTWQTLPKEFHFCRFPTPVDRKIELEQPYSGFKLPVTIDDGIMNVVWVKSISRNSPFTVAQFRLKDSPEGINLPVRRPEPVVAATDAKAFSAEQDVQKEKNTETKHEMP</sequence>
<feature type="coiled-coil region" evidence="1">
    <location>
        <begin position="144"/>
        <end position="187"/>
    </location>
</feature>
<keyword evidence="6" id="KW-1185">Reference proteome</keyword>
<dbReference type="OrthoDB" id="9769023at2"/>
<reference evidence="3" key="1">
    <citation type="journal article" date="2006" name="Nature">
        <title>Deciphering the evolution and metabolism of an anammox bacterium from a community genome.</title>
        <authorList>
            <person name="Strous M."/>
            <person name="Pelletier E."/>
            <person name="Mangenot S."/>
            <person name="Rattei T."/>
            <person name="Lehner A."/>
            <person name="Taylor M.W."/>
            <person name="Horn M."/>
            <person name="Daims H."/>
            <person name="Bartol-Mavel D."/>
            <person name="Wincker P."/>
            <person name="Barbe V."/>
            <person name="Fonknechten N."/>
            <person name="Vallenet D."/>
            <person name="Segurens B."/>
            <person name="Schenowitz-Truong C."/>
            <person name="Medigue C."/>
            <person name="Collingro A."/>
            <person name="Snel B."/>
            <person name="Dutilh B.E."/>
            <person name="OpDenCamp H.J.M."/>
            <person name="vanDerDrift C."/>
            <person name="Cirpus I."/>
            <person name="vanDePas-Schoonen K.T."/>
            <person name="Harhangi H.R."/>
            <person name="vanNiftrik L."/>
            <person name="Schmid M."/>
            <person name="Keltjens J."/>
            <person name="vanDeVossenberg J."/>
            <person name="Kartal B."/>
            <person name="Meier H."/>
            <person name="Frishman D."/>
            <person name="Huynen M.A."/>
            <person name="Mewes H."/>
            <person name="Weissenbach J."/>
            <person name="Jetten M.S.M."/>
            <person name="Wagner M."/>
            <person name="LePaslier D."/>
        </authorList>
    </citation>
    <scope>NUCLEOTIDE SEQUENCE</scope>
</reference>
<protein>
    <recommendedName>
        <fullName evidence="8">Tetratricopeptide repeat protein</fullName>
    </recommendedName>
</protein>
<evidence type="ECO:0000313" key="4">
    <source>
        <dbReference type="EMBL" id="QII09459.1"/>
    </source>
</evidence>
<organism evidence="3">
    <name type="scientific">Kuenenia stuttgartiensis</name>
    <dbReference type="NCBI Taxonomy" id="174633"/>
    <lineage>
        <taxon>Bacteria</taxon>
        <taxon>Pseudomonadati</taxon>
        <taxon>Planctomycetota</taxon>
        <taxon>Candidatus Brocadiia</taxon>
        <taxon>Candidatus Brocadiales</taxon>
        <taxon>Candidatus Brocadiaceae</taxon>
        <taxon>Candidatus Kuenenia</taxon>
    </lineage>
</organism>
<dbReference type="EMBL" id="CT573073">
    <property type="protein sequence ID" value="CAJ71114.1"/>
    <property type="molecule type" value="Genomic_DNA"/>
</dbReference>
<dbReference type="RefSeq" id="WP_157820522.1">
    <property type="nucleotide sequence ID" value="NZ_CP049055.1"/>
</dbReference>
<evidence type="ECO:0008006" key="8">
    <source>
        <dbReference type="Google" id="ProtNLM"/>
    </source>
</evidence>
<dbReference type="Proteomes" id="UP000501926">
    <property type="component" value="Chromosome"/>
</dbReference>
<keyword evidence="1" id="KW-0175">Coiled coil</keyword>
<reference evidence="5" key="3">
    <citation type="submission" date="2017-10" db="EMBL/GenBank/DDBJ databases">
        <authorList>
            <person name="Banno H."/>
            <person name="Chua N.-H."/>
        </authorList>
    </citation>
    <scope>NUCLEOTIDE SEQUENCE [LARGE SCALE GENOMIC DNA]</scope>
    <source>
        <strain evidence="5">Kuenenia_mbr1_ru-nijmegen</strain>
    </source>
</reference>
<feature type="compositionally biased region" description="Basic and acidic residues" evidence="2">
    <location>
        <begin position="507"/>
        <end position="521"/>
    </location>
</feature>
<dbReference type="EMBL" id="LT934425">
    <property type="protein sequence ID" value="SOH04573.1"/>
    <property type="molecule type" value="Genomic_DNA"/>
</dbReference>
<proteinExistence type="predicted"/>
<evidence type="ECO:0000313" key="7">
    <source>
        <dbReference type="Proteomes" id="UP000501926"/>
    </source>
</evidence>